<feature type="region of interest" description="Disordered" evidence="1">
    <location>
        <begin position="106"/>
        <end position="131"/>
    </location>
</feature>
<proteinExistence type="predicted"/>
<evidence type="ECO:0000256" key="2">
    <source>
        <dbReference type="SAM" id="Phobius"/>
    </source>
</evidence>
<gene>
    <name evidence="4" type="ORF">PCOR1329_LOCUS7049</name>
</gene>
<dbReference type="EMBL" id="CAUYUJ010001903">
    <property type="protein sequence ID" value="CAK0798234.1"/>
    <property type="molecule type" value="Genomic_DNA"/>
</dbReference>
<dbReference type="Proteomes" id="UP001189429">
    <property type="component" value="Unassembled WGS sequence"/>
</dbReference>
<feature type="compositionally biased region" description="Low complexity" evidence="1">
    <location>
        <begin position="106"/>
        <end position="115"/>
    </location>
</feature>
<keyword evidence="5" id="KW-1185">Reference proteome</keyword>
<feature type="chain" id="PRO_5045272958" evidence="3">
    <location>
        <begin position="26"/>
        <end position="387"/>
    </location>
</feature>
<evidence type="ECO:0000313" key="5">
    <source>
        <dbReference type="Proteomes" id="UP001189429"/>
    </source>
</evidence>
<name>A0ABN9PY62_9DINO</name>
<sequence length="387" mass="38581">MAAPCSLKVFARCLVCVLTVRGALGKGFGIGDLGKAIKAVSQDPPKMPDAVQQSIQQAAENPQRLVGDAGQALAGADASRAVDTARGAAQSASVALPAVSVAVGGSPAGAAQAPSTTSLPAELPEEPATGGSHAVQEAFSGIFGEVGKATPGGVAGAIASLKGGRIEDAASQVSKRGQEIAGAVQDASVRDIVKAASGPAAPGSAVGQAMSQAKQVLDSKRAEVGSLAEKAKTASVQDMMGLADTDDAKKGAAIVKGATLQDLHDAVRTDEVRSAIANPARAVQNIGNMKFLGPADGAKDQHDGAGADGGESMVDARVVALAVLAGFILGAYVLLQRLTKPRPVGAAMLSGDQELNGIASARHWMGTSARDVVSHSPAGNSEGFSRF</sequence>
<evidence type="ECO:0000256" key="3">
    <source>
        <dbReference type="SAM" id="SignalP"/>
    </source>
</evidence>
<reference evidence="4" key="1">
    <citation type="submission" date="2023-10" db="EMBL/GenBank/DDBJ databases">
        <authorList>
            <person name="Chen Y."/>
            <person name="Shah S."/>
            <person name="Dougan E. K."/>
            <person name="Thang M."/>
            <person name="Chan C."/>
        </authorList>
    </citation>
    <scope>NUCLEOTIDE SEQUENCE [LARGE SCALE GENOMIC DNA]</scope>
</reference>
<protein>
    <submittedName>
        <fullName evidence="4">Uncharacterized protein</fullName>
    </submittedName>
</protein>
<feature type="signal peptide" evidence="3">
    <location>
        <begin position="1"/>
        <end position="25"/>
    </location>
</feature>
<organism evidence="4 5">
    <name type="scientific">Prorocentrum cordatum</name>
    <dbReference type="NCBI Taxonomy" id="2364126"/>
    <lineage>
        <taxon>Eukaryota</taxon>
        <taxon>Sar</taxon>
        <taxon>Alveolata</taxon>
        <taxon>Dinophyceae</taxon>
        <taxon>Prorocentrales</taxon>
        <taxon>Prorocentraceae</taxon>
        <taxon>Prorocentrum</taxon>
    </lineage>
</organism>
<keyword evidence="2" id="KW-0472">Membrane</keyword>
<comment type="caution">
    <text evidence="4">The sequence shown here is derived from an EMBL/GenBank/DDBJ whole genome shotgun (WGS) entry which is preliminary data.</text>
</comment>
<keyword evidence="3" id="KW-0732">Signal</keyword>
<feature type="transmembrane region" description="Helical" evidence="2">
    <location>
        <begin position="318"/>
        <end position="335"/>
    </location>
</feature>
<evidence type="ECO:0000313" key="4">
    <source>
        <dbReference type="EMBL" id="CAK0798234.1"/>
    </source>
</evidence>
<evidence type="ECO:0000256" key="1">
    <source>
        <dbReference type="SAM" id="MobiDB-lite"/>
    </source>
</evidence>
<keyword evidence="2" id="KW-0812">Transmembrane</keyword>
<keyword evidence="2" id="KW-1133">Transmembrane helix</keyword>
<accession>A0ABN9PY62</accession>